<comment type="similarity">
    <text evidence="3">Belongs to the peptidase M1 family.</text>
</comment>
<dbReference type="GO" id="GO:0070006">
    <property type="term" value="F:metalloaminopeptidase activity"/>
    <property type="evidence" value="ECO:0007669"/>
    <property type="project" value="TreeGrafter"/>
</dbReference>
<dbReference type="RefSeq" id="WP_071326973.1">
    <property type="nucleotide sequence ID" value="NZ_JZDQ02000010.1"/>
</dbReference>
<sequence length="812" mass="87208">MSEISPAAPASLTQEEAVTRAATVTVDRYDIALDMTGLLEGETLSSVSTITFSATPGSSTFVDCVAEVSAATLNGTDLDLATISAGRIPLEDLAETNTLVVSASQSNTASSEGVLRTVDPSDGNVYVWTSFEPDDARRLWACFDQPDLKAVHAFTVTAPEQWTVLSNSAPADVSDPAAGARTWVFEDTPPLSTYVVVVNAGPFVEVRAERGGYDLGLYARRSLASQLERDREEILDVTEHGLAWFGSKFAMPFPQRRYDQIFVPDMGGAMENWGAVTHSDMFLYRTAPTHADRTERTNVILHEMAHMWFGDLVTMRWWDDLWLNEAFASWAAVWASAALPDYADVWASIALTEKKAGYDTDATPATHPIRGVVPSVDVAMANFDAITYMKGQAVLQQLHAYIGEEAYLAGLQAYFAEHAYGNTVLDDLMGAFGAAAGKDLSGWTRAWLDHAGTDVITLADGKVSVTSPDGTVRPHRLDIASYDDSGALLATTPVTVEGEPVAVSLPQAAAHLVNATDVTFAAVRSDEASEAWLGRHAGLLPDAVARAVAVNSAWSALFRGEIGGPEVVSRVLSVLEREKNPQVTGEFLGMAVAAAELWTAPGRVAEQRALVAGAAAALAEDPANRDTAMRVLASHATTPEQLALAEAGAAEDVQVAWRLLGRRAELGDYDAEAVAALEARDPDPESWVSALAVRTAQPLAEAKEEAWQVTMVERRLPRTDSAYALSSAFWRPGQDEILAPYAQRYLDAVREIRGGGLLAYGLQLRFYPAQAGEDVAAAARAACEGDTLVPFVRQTIIRLADVHSRQVAARAR</sequence>
<dbReference type="PANTHER" id="PTHR11533">
    <property type="entry name" value="PROTEASE M1 ZINC METALLOPROTEASE"/>
    <property type="match status" value="1"/>
</dbReference>
<dbReference type="AlphaFoldDB" id="A0A1J4N6P1"/>
<protein>
    <recommendedName>
        <fullName evidence="5">Aminopeptidase N</fullName>
        <ecNumber evidence="4">3.4.11.2</ecNumber>
    </recommendedName>
    <alternativeName>
        <fullName evidence="12">Alanine aminopeptidase</fullName>
    </alternativeName>
    <alternativeName>
        <fullName evidence="13">Lysyl aminopeptidase</fullName>
    </alternativeName>
</protein>
<evidence type="ECO:0000259" key="16">
    <source>
        <dbReference type="Pfam" id="PF17900"/>
    </source>
</evidence>
<comment type="caution">
    <text evidence="17">The sequence shown here is derived from an EMBL/GenBank/DDBJ whole genome shotgun (WGS) entry which is preliminary data.</text>
</comment>
<feature type="domain" description="Aminopeptidase N-like N-terminal" evidence="16">
    <location>
        <begin position="123"/>
        <end position="195"/>
    </location>
</feature>
<dbReference type="InterPro" id="IPR014782">
    <property type="entry name" value="Peptidase_M1_dom"/>
</dbReference>
<dbReference type="Pfam" id="PF17900">
    <property type="entry name" value="Peptidase_M1_N"/>
    <property type="match status" value="1"/>
</dbReference>
<dbReference type="InterPro" id="IPR045357">
    <property type="entry name" value="Aminopeptidase_N-like_N"/>
</dbReference>
<dbReference type="GO" id="GO:0042277">
    <property type="term" value="F:peptide binding"/>
    <property type="evidence" value="ECO:0007669"/>
    <property type="project" value="TreeGrafter"/>
</dbReference>
<dbReference type="NCBIfam" id="TIGR02412">
    <property type="entry name" value="pepN_strep_liv"/>
    <property type="match status" value="1"/>
</dbReference>
<evidence type="ECO:0000256" key="7">
    <source>
        <dbReference type="ARBA" id="ARBA00022670"/>
    </source>
</evidence>
<dbReference type="EMBL" id="JZDQ02000010">
    <property type="protein sequence ID" value="OIJ27188.1"/>
    <property type="molecule type" value="Genomic_DNA"/>
</dbReference>
<evidence type="ECO:0000256" key="2">
    <source>
        <dbReference type="ARBA" id="ARBA00001947"/>
    </source>
</evidence>
<dbReference type="CDD" id="cd09602">
    <property type="entry name" value="M1_APN"/>
    <property type="match status" value="1"/>
</dbReference>
<evidence type="ECO:0000259" key="14">
    <source>
        <dbReference type="Pfam" id="PF01433"/>
    </source>
</evidence>
<evidence type="ECO:0000256" key="11">
    <source>
        <dbReference type="ARBA" id="ARBA00023049"/>
    </source>
</evidence>
<keyword evidence="10" id="KW-0862">Zinc</keyword>
<dbReference type="Pfam" id="PF01433">
    <property type="entry name" value="Peptidase_M1"/>
    <property type="match status" value="1"/>
</dbReference>
<reference evidence="17" key="1">
    <citation type="submission" date="2016-10" db="EMBL/GenBank/DDBJ databases">
        <title>Draft Genome Sequence of Nocardioides luteus Strain BAFB, an Alkane-Degrading Bacterium Isolated from JP-7 Polluted Soil.</title>
        <authorList>
            <person name="Brown L."/>
            <person name="Ruiz O.N."/>
            <person name="Gunasekera T."/>
        </authorList>
    </citation>
    <scope>NUCLEOTIDE SEQUENCE [LARGE SCALE GENOMIC DNA]</scope>
    <source>
        <strain evidence="17">BAFB</strain>
    </source>
</reference>
<evidence type="ECO:0000256" key="9">
    <source>
        <dbReference type="ARBA" id="ARBA00022801"/>
    </source>
</evidence>
<evidence type="ECO:0000256" key="10">
    <source>
        <dbReference type="ARBA" id="ARBA00022833"/>
    </source>
</evidence>
<evidence type="ECO:0000256" key="13">
    <source>
        <dbReference type="ARBA" id="ARBA00031533"/>
    </source>
</evidence>
<gene>
    <name evidence="17" type="ORF">UG56_009010</name>
</gene>
<dbReference type="Gene3D" id="2.60.40.1730">
    <property type="entry name" value="tricorn interacting facor f3 domain"/>
    <property type="match status" value="1"/>
</dbReference>
<keyword evidence="7" id="KW-0645">Protease</keyword>
<evidence type="ECO:0000256" key="6">
    <source>
        <dbReference type="ARBA" id="ARBA00022438"/>
    </source>
</evidence>
<keyword evidence="18" id="KW-1185">Reference proteome</keyword>
<dbReference type="InterPro" id="IPR042097">
    <property type="entry name" value="Aminopeptidase_N-like_N_sf"/>
</dbReference>
<keyword evidence="9" id="KW-0378">Hydrolase</keyword>
<dbReference type="SUPFAM" id="SSF63737">
    <property type="entry name" value="Leukotriene A4 hydrolase N-terminal domain"/>
    <property type="match status" value="1"/>
</dbReference>
<dbReference type="Gene3D" id="1.10.390.10">
    <property type="entry name" value="Neutral Protease Domain 2"/>
    <property type="match status" value="1"/>
</dbReference>
<dbReference type="InterPro" id="IPR050344">
    <property type="entry name" value="Peptidase_M1_aminopeptidases"/>
</dbReference>
<comment type="catalytic activity">
    <reaction evidence="1">
        <text>Release of an N-terminal amino acid, Xaa-|-Yaa- from a peptide, amide or arylamide. Xaa is preferably Ala, but may be most amino acids including Pro (slow action). When a terminal hydrophobic residue is followed by a prolyl residue, the two may be released as an intact Xaa-Pro dipeptide.</text>
        <dbReference type="EC" id="3.4.11.2"/>
    </reaction>
</comment>
<dbReference type="Proteomes" id="UP000033772">
    <property type="component" value="Unassembled WGS sequence"/>
</dbReference>
<evidence type="ECO:0000256" key="8">
    <source>
        <dbReference type="ARBA" id="ARBA00022723"/>
    </source>
</evidence>
<dbReference type="GO" id="GO:0043171">
    <property type="term" value="P:peptide catabolic process"/>
    <property type="evidence" value="ECO:0007669"/>
    <property type="project" value="TreeGrafter"/>
</dbReference>
<feature type="domain" description="ERAP1-like C-terminal" evidence="15">
    <location>
        <begin position="512"/>
        <end position="756"/>
    </location>
</feature>
<keyword evidence="6 17" id="KW-0031">Aminopeptidase</keyword>
<dbReference type="GO" id="GO:0006508">
    <property type="term" value="P:proteolysis"/>
    <property type="evidence" value="ECO:0007669"/>
    <property type="project" value="UniProtKB-KW"/>
</dbReference>
<evidence type="ECO:0000256" key="12">
    <source>
        <dbReference type="ARBA" id="ARBA00029811"/>
    </source>
</evidence>
<dbReference type="SUPFAM" id="SSF55486">
    <property type="entry name" value="Metalloproteases ('zincins'), catalytic domain"/>
    <property type="match status" value="1"/>
</dbReference>
<evidence type="ECO:0000313" key="18">
    <source>
        <dbReference type="Proteomes" id="UP000033772"/>
    </source>
</evidence>
<organism evidence="17 18">
    <name type="scientific">Nocardioides luteus</name>
    <dbReference type="NCBI Taxonomy" id="1844"/>
    <lineage>
        <taxon>Bacteria</taxon>
        <taxon>Bacillati</taxon>
        <taxon>Actinomycetota</taxon>
        <taxon>Actinomycetes</taxon>
        <taxon>Propionibacteriales</taxon>
        <taxon>Nocardioidaceae</taxon>
        <taxon>Nocardioides</taxon>
    </lineage>
</organism>
<evidence type="ECO:0000256" key="1">
    <source>
        <dbReference type="ARBA" id="ARBA00000098"/>
    </source>
</evidence>
<evidence type="ECO:0000256" key="3">
    <source>
        <dbReference type="ARBA" id="ARBA00010136"/>
    </source>
</evidence>
<dbReference type="GO" id="GO:0005737">
    <property type="term" value="C:cytoplasm"/>
    <property type="evidence" value="ECO:0007669"/>
    <property type="project" value="TreeGrafter"/>
</dbReference>
<dbReference type="EC" id="3.4.11.2" evidence="4"/>
<evidence type="ECO:0000313" key="17">
    <source>
        <dbReference type="EMBL" id="OIJ27188.1"/>
    </source>
</evidence>
<evidence type="ECO:0000256" key="5">
    <source>
        <dbReference type="ARBA" id="ARBA00015611"/>
    </source>
</evidence>
<dbReference type="GO" id="GO:0005615">
    <property type="term" value="C:extracellular space"/>
    <property type="evidence" value="ECO:0007669"/>
    <property type="project" value="TreeGrafter"/>
</dbReference>
<name>A0A1J4N6P1_9ACTN</name>
<keyword evidence="11" id="KW-0482">Metalloprotease</keyword>
<dbReference type="STRING" id="1844.UG56_009010"/>
<keyword evidence="8" id="KW-0479">Metal-binding</keyword>
<dbReference type="GO" id="GO:0016285">
    <property type="term" value="F:alanyl aminopeptidase activity"/>
    <property type="evidence" value="ECO:0007669"/>
    <property type="project" value="UniProtKB-EC"/>
</dbReference>
<dbReference type="InterPro" id="IPR001930">
    <property type="entry name" value="Peptidase_M1"/>
</dbReference>
<feature type="domain" description="Peptidase M1 membrane alanine aminopeptidase" evidence="14">
    <location>
        <begin position="235"/>
        <end position="447"/>
    </location>
</feature>
<evidence type="ECO:0000259" key="15">
    <source>
        <dbReference type="Pfam" id="PF11838"/>
    </source>
</evidence>
<dbReference type="PANTHER" id="PTHR11533:SF174">
    <property type="entry name" value="PUROMYCIN-SENSITIVE AMINOPEPTIDASE-RELATED"/>
    <property type="match status" value="1"/>
</dbReference>
<proteinExistence type="inferred from homology"/>
<dbReference type="GO" id="GO:0008270">
    <property type="term" value="F:zinc ion binding"/>
    <property type="evidence" value="ECO:0007669"/>
    <property type="project" value="InterPro"/>
</dbReference>
<accession>A0A1J4N6P1</accession>
<dbReference type="Pfam" id="PF11838">
    <property type="entry name" value="ERAP1_C"/>
    <property type="match status" value="1"/>
</dbReference>
<dbReference type="OrthoDB" id="3885507at2"/>
<dbReference type="GO" id="GO:0016020">
    <property type="term" value="C:membrane"/>
    <property type="evidence" value="ECO:0007669"/>
    <property type="project" value="TreeGrafter"/>
</dbReference>
<comment type="cofactor">
    <cofactor evidence="2">
        <name>Zn(2+)</name>
        <dbReference type="ChEBI" id="CHEBI:29105"/>
    </cofactor>
</comment>
<evidence type="ECO:0000256" key="4">
    <source>
        <dbReference type="ARBA" id="ARBA00012564"/>
    </source>
</evidence>
<dbReference type="PRINTS" id="PR00756">
    <property type="entry name" value="ALADIPTASE"/>
</dbReference>
<dbReference type="InterPro" id="IPR012778">
    <property type="entry name" value="Pept_M1_aminopeptidase"/>
</dbReference>
<dbReference type="InterPro" id="IPR024571">
    <property type="entry name" value="ERAP1-like_C_dom"/>
</dbReference>
<dbReference type="InterPro" id="IPR027268">
    <property type="entry name" value="Peptidase_M4/M1_CTD_sf"/>
</dbReference>